<feature type="non-terminal residue" evidence="1">
    <location>
        <position position="31"/>
    </location>
</feature>
<dbReference type="AlphaFoldDB" id="A0A0F9B6M8"/>
<evidence type="ECO:0000313" key="1">
    <source>
        <dbReference type="EMBL" id="KKL09447.1"/>
    </source>
</evidence>
<reference evidence="1" key="1">
    <citation type="journal article" date="2015" name="Nature">
        <title>Complex archaea that bridge the gap between prokaryotes and eukaryotes.</title>
        <authorList>
            <person name="Spang A."/>
            <person name="Saw J.H."/>
            <person name="Jorgensen S.L."/>
            <person name="Zaremba-Niedzwiedzka K."/>
            <person name="Martijn J."/>
            <person name="Lind A.E."/>
            <person name="van Eijk R."/>
            <person name="Schleper C."/>
            <person name="Guy L."/>
            <person name="Ettema T.J."/>
        </authorList>
    </citation>
    <scope>NUCLEOTIDE SEQUENCE</scope>
</reference>
<protein>
    <submittedName>
        <fullName evidence="1">Uncharacterized protein</fullName>
    </submittedName>
</protein>
<name>A0A0F9B6M8_9ZZZZ</name>
<accession>A0A0F9B6M8</accession>
<sequence>MPSLEWFAEPVWRRTAVALLHFLWQGAAVAV</sequence>
<dbReference type="EMBL" id="LAZR01042478">
    <property type="protein sequence ID" value="KKL09447.1"/>
    <property type="molecule type" value="Genomic_DNA"/>
</dbReference>
<proteinExistence type="predicted"/>
<organism evidence="1">
    <name type="scientific">marine sediment metagenome</name>
    <dbReference type="NCBI Taxonomy" id="412755"/>
    <lineage>
        <taxon>unclassified sequences</taxon>
        <taxon>metagenomes</taxon>
        <taxon>ecological metagenomes</taxon>
    </lineage>
</organism>
<comment type="caution">
    <text evidence="1">The sequence shown here is derived from an EMBL/GenBank/DDBJ whole genome shotgun (WGS) entry which is preliminary data.</text>
</comment>
<gene>
    <name evidence="1" type="ORF">LCGC14_2565740</name>
</gene>